<reference evidence="2" key="1">
    <citation type="submission" date="2019-04" db="EMBL/GenBank/DDBJ databases">
        <title>The complete mitochondrial genome of a long-legged ant, Aphaenogaster famelica Smith, 1874 (Hymenoptera: Formicidae).</title>
        <authorList>
            <person name="Park J."/>
            <person name="Kwon W."/>
            <person name="Park J."/>
        </authorList>
    </citation>
    <scope>NUCLEOTIDE SEQUENCE</scope>
</reference>
<keyword evidence="1" id="KW-0472">Membrane</keyword>
<evidence type="ECO:0000256" key="1">
    <source>
        <dbReference type="SAM" id="Phobius"/>
    </source>
</evidence>
<dbReference type="AlphaFoldDB" id="A0A6B9BKW5"/>
<feature type="transmembrane region" description="Helical" evidence="1">
    <location>
        <begin position="6"/>
        <end position="23"/>
    </location>
</feature>
<keyword evidence="2" id="KW-0496">Mitochondrion</keyword>
<geneLocation type="mitochondrion" evidence="2"/>
<dbReference type="Gene3D" id="1.10.287.3510">
    <property type="match status" value="1"/>
</dbReference>
<accession>A0A6B9BKW5</accession>
<dbReference type="CTD" id="4539"/>
<proteinExistence type="predicted"/>
<protein>
    <submittedName>
        <fullName evidence="2">NADH dehydrogenase subunit 4L</fullName>
    </submittedName>
</protein>
<feature type="transmembrane region" description="Helical" evidence="1">
    <location>
        <begin position="57"/>
        <end position="79"/>
    </location>
</feature>
<feature type="transmembrane region" description="Helical" evidence="1">
    <location>
        <begin position="30"/>
        <end position="51"/>
    </location>
</feature>
<gene>
    <name evidence="2" type="primary">ND4L</name>
</gene>
<keyword evidence="1" id="KW-0812">Transmembrane</keyword>
<dbReference type="GeneID" id="56138077"/>
<evidence type="ECO:0000313" key="2">
    <source>
        <dbReference type="EMBL" id="QGW36322.1"/>
    </source>
</evidence>
<keyword evidence="1" id="KW-1133">Transmembrane helix</keyword>
<name>A0A6B9BKW5_9HYME</name>
<sequence>MMYDILIYMHMVIMSLFLLIFMYKYMLILLMLIEMVVVNISLLMFMYWSMFNLEFFMIYYLIFSVCESVLGMGLLVMIIRYYGSDLYFMFNISKF</sequence>
<organism evidence="2">
    <name type="scientific">Aphaenogaster famelica</name>
    <dbReference type="NCBI Taxonomy" id="255788"/>
    <lineage>
        <taxon>Eukaryota</taxon>
        <taxon>Metazoa</taxon>
        <taxon>Ecdysozoa</taxon>
        <taxon>Arthropoda</taxon>
        <taxon>Hexapoda</taxon>
        <taxon>Insecta</taxon>
        <taxon>Pterygota</taxon>
        <taxon>Neoptera</taxon>
        <taxon>Endopterygota</taxon>
        <taxon>Hymenoptera</taxon>
        <taxon>Apocrita</taxon>
        <taxon>Aculeata</taxon>
        <taxon>Formicoidea</taxon>
        <taxon>Formicidae</taxon>
        <taxon>Myrmicinae</taxon>
        <taxon>Aphaenogaster</taxon>
    </lineage>
</organism>
<dbReference type="RefSeq" id="YP_009905708.1">
    <property type="nucleotide sequence ID" value="NC_049859.1"/>
</dbReference>
<dbReference type="EMBL" id="MK801109">
    <property type="protein sequence ID" value="QGW36322.1"/>
    <property type="molecule type" value="Genomic_DNA"/>
</dbReference>